<dbReference type="CDD" id="cd09218">
    <property type="entry name" value="TLP-PA"/>
    <property type="match status" value="1"/>
</dbReference>
<proteinExistence type="predicted"/>
<evidence type="ECO:0000256" key="1">
    <source>
        <dbReference type="ARBA" id="ARBA00022729"/>
    </source>
</evidence>
<evidence type="ECO:0000256" key="3">
    <source>
        <dbReference type="SAM" id="SignalP"/>
    </source>
</evidence>
<dbReference type="FunFam" id="2.60.110.10:FF:000001">
    <property type="entry name" value="THAUMATIN-LIKE PROTEIN 1"/>
    <property type="match status" value="1"/>
</dbReference>
<dbReference type="InterPro" id="IPR017949">
    <property type="entry name" value="Thaumatin_CS"/>
</dbReference>
<dbReference type="PRINTS" id="PR00347">
    <property type="entry name" value="THAUMATIN"/>
</dbReference>
<evidence type="ECO:0000313" key="4">
    <source>
        <dbReference type="EMBL" id="CAH9110993.1"/>
    </source>
</evidence>
<dbReference type="EMBL" id="CAMAPE010000054">
    <property type="protein sequence ID" value="CAH9110993.1"/>
    <property type="molecule type" value="Genomic_DNA"/>
</dbReference>
<dbReference type="PANTHER" id="PTHR31048">
    <property type="entry name" value="OS03G0233200 PROTEIN"/>
    <property type="match status" value="1"/>
</dbReference>
<dbReference type="Gene3D" id="2.60.110.10">
    <property type="entry name" value="Thaumatin"/>
    <property type="match status" value="1"/>
</dbReference>
<reference evidence="4" key="1">
    <citation type="submission" date="2022-07" db="EMBL/GenBank/DDBJ databases">
        <authorList>
            <person name="Macas J."/>
            <person name="Novak P."/>
            <person name="Neumann P."/>
        </authorList>
    </citation>
    <scope>NUCLEOTIDE SEQUENCE</scope>
</reference>
<feature type="chain" id="PRO_5040166019" description="Thaumatin-like protein" evidence="3">
    <location>
        <begin position="22"/>
        <end position="418"/>
    </location>
</feature>
<dbReference type="PROSITE" id="PS00316">
    <property type="entry name" value="THAUMATIN_1"/>
    <property type="match status" value="1"/>
</dbReference>
<feature type="signal peptide" evidence="3">
    <location>
        <begin position="1"/>
        <end position="21"/>
    </location>
</feature>
<keyword evidence="5" id="KW-1185">Reference proteome</keyword>
<keyword evidence="1 3" id="KW-0732">Signal</keyword>
<dbReference type="OrthoDB" id="430315at2759"/>
<gene>
    <name evidence="4" type="ORF">CEURO_LOCUS19036</name>
</gene>
<name>A0A9P0ZSM9_CUSEU</name>
<protein>
    <recommendedName>
        <fullName evidence="6">Thaumatin-like protein</fullName>
    </recommendedName>
</protein>
<dbReference type="InterPro" id="IPR001938">
    <property type="entry name" value="Thaumatin"/>
</dbReference>
<feature type="compositionally biased region" description="Pro residues" evidence="2">
    <location>
        <begin position="253"/>
        <end position="262"/>
    </location>
</feature>
<dbReference type="Pfam" id="PF00314">
    <property type="entry name" value="Thaumatin"/>
    <property type="match status" value="1"/>
</dbReference>
<evidence type="ECO:0000313" key="5">
    <source>
        <dbReference type="Proteomes" id="UP001152484"/>
    </source>
</evidence>
<dbReference type="AlphaFoldDB" id="A0A9P0ZSM9"/>
<dbReference type="SMART" id="SM00205">
    <property type="entry name" value="THN"/>
    <property type="match status" value="1"/>
</dbReference>
<evidence type="ECO:0008006" key="6">
    <source>
        <dbReference type="Google" id="ProtNLM"/>
    </source>
</evidence>
<dbReference type="PROSITE" id="PS51367">
    <property type="entry name" value="THAUMATIN_2"/>
    <property type="match status" value="1"/>
</dbReference>
<sequence length="418" mass="43215">MSHKPNLITLLFSTLFSYSFQCSFIITNSCPQTIWPATMAGAGTPALPTTGFQLKSGQSVSIPCTPKWSGRIWARTGCTFDTSGAGSCETGDCGGKLECSGMGGKSPCSLFEITLGGWQDKDFYDVSLVDGYNLPMIIAPLGAQCNSTGCVSNLNMGCPTELQMVGGAGAVIGCKSACEAFQMPEYCCSEEYANPTTCKPSFYSKIFKNACPSAYSYAFDDGTSTFTCKADQYQITFCPNGTNSGNNPTSAPLLPPSLPSPPNGSTVATPLPPPSSPPNGGTIATPLPPPPSPPSGSTVATPLLPSPPNGGTVATPPPSPPNGGTVAAPLPLPLVTPPPPLLVTLPPAPLNGGLGIATPPPPPPFSNPVDMPAPPAIPRLKRKNGNYMPEAGIVSSSKKSLPFSTLTITFMFQLFLRL</sequence>
<dbReference type="SUPFAM" id="SSF49870">
    <property type="entry name" value="Osmotin, thaumatin-like protein"/>
    <property type="match status" value="1"/>
</dbReference>
<comment type="caution">
    <text evidence="4">The sequence shown here is derived from an EMBL/GenBank/DDBJ whole genome shotgun (WGS) entry which is preliminary data.</text>
</comment>
<dbReference type="Proteomes" id="UP001152484">
    <property type="component" value="Unassembled WGS sequence"/>
</dbReference>
<evidence type="ECO:0000256" key="2">
    <source>
        <dbReference type="SAM" id="MobiDB-lite"/>
    </source>
</evidence>
<organism evidence="4 5">
    <name type="scientific">Cuscuta europaea</name>
    <name type="common">European dodder</name>
    <dbReference type="NCBI Taxonomy" id="41803"/>
    <lineage>
        <taxon>Eukaryota</taxon>
        <taxon>Viridiplantae</taxon>
        <taxon>Streptophyta</taxon>
        <taxon>Embryophyta</taxon>
        <taxon>Tracheophyta</taxon>
        <taxon>Spermatophyta</taxon>
        <taxon>Magnoliopsida</taxon>
        <taxon>eudicotyledons</taxon>
        <taxon>Gunneridae</taxon>
        <taxon>Pentapetalae</taxon>
        <taxon>asterids</taxon>
        <taxon>lamiids</taxon>
        <taxon>Solanales</taxon>
        <taxon>Convolvulaceae</taxon>
        <taxon>Cuscuteae</taxon>
        <taxon>Cuscuta</taxon>
        <taxon>Cuscuta subgen. Cuscuta</taxon>
    </lineage>
</organism>
<dbReference type="InterPro" id="IPR037176">
    <property type="entry name" value="Osmotin/thaumatin-like_sf"/>
</dbReference>
<feature type="region of interest" description="Disordered" evidence="2">
    <location>
        <begin position="240"/>
        <end position="329"/>
    </location>
</feature>
<accession>A0A9P0ZSM9</accession>